<dbReference type="HOGENOM" id="CLU_168567_0_0_1"/>
<dbReference type="Gramene" id="ORUFI10G05690.1">
    <property type="protein sequence ID" value="ORUFI10G05690.1"/>
    <property type="gene ID" value="ORUFI10G05690"/>
</dbReference>
<feature type="compositionally biased region" description="Basic and acidic residues" evidence="1">
    <location>
        <begin position="97"/>
        <end position="107"/>
    </location>
</feature>
<dbReference type="Proteomes" id="UP000008022">
    <property type="component" value="Unassembled WGS sequence"/>
</dbReference>
<accession>A0A0E0QXE6</accession>
<reference evidence="3" key="1">
    <citation type="submission" date="2013-06" db="EMBL/GenBank/DDBJ databases">
        <authorList>
            <person name="Zhao Q."/>
        </authorList>
    </citation>
    <scope>NUCLEOTIDE SEQUENCE</scope>
    <source>
        <strain evidence="3">cv. W1943</strain>
    </source>
</reference>
<feature type="compositionally biased region" description="Basic residues" evidence="1">
    <location>
        <begin position="1"/>
        <end position="12"/>
    </location>
</feature>
<evidence type="ECO:0000313" key="3">
    <source>
        <dbReference type="Proteomes" id="UP000008022"/>
    </source>
</evidence>
<sequence length="117" mass="12700">MTGGRRRRRGKVPRVFGQRGGAADDEDNEMKPTTATVQRAGSPASREDRRRKKTTVSSLIARKDELPAIFGLREGDAGYKHSEGRPSAATARAGTARLDREGLPKDEDVGDVTTAHQ</sequence>
<proteinExistence type="predicted"/>
<organism evidence="2 3">
    <name type="scientific">Oryza rufipogon</name>
    <name type="common">Brownbeard rice</name>
    <name type="synonym">Asian wild rice</name>
    <dbReference type="NCBI Taxonomy" id="4529"/>
    <lineage>
        <taxon>Eukaryota</taxon>
        <taxon>Viridiplantae</taxon>
        <taxon>Streptophyta</taxon>
        <taxon>Embryophyta</taxon>
        <taxon>Tracheophyta</taxon>
        <taxon>Spermatophyta</taxon>
        <taxon>Magnoliopsida</taxon>
        <taxon>Liliopsida</taxon>
        <taxon>Poales</taxon>
        <taxon>Poaceae</taxon>
        <taxon>BOP clade</taxon>
        <taxon>Oryzoideae</taxon>
        <taxon>Oryzeae</taxon>
        <taxon>Oryzinae</taxon>
        <taxon>Oryza</taxon>
    </lineage>
</organism>
<protein>
    <recommendedName>
        <fullName evidence="4">DUF834 domain-containing protein</fullName>
    </recommendedName>
</protein>
<evidence type="ECO:0008006" key="4">
    <source>
        <dbReference type="Google" id="ProtNLM"/>
    </source>
</evidence>
<evidence type="ECO:0000313" key="2">
    <source>
        <dbReference type="EnsemblPlants" id="ORUFI10G05690.1"/>
    </source>
</evidence>
<dbReference type="EnsemblPlants" id="ORUFI10G05690.1">
    <property type="protein sequence ID" value="ORUFI10G05690.1"/>
    <property type="gene ID" value="ORUFI10G05690"/>
</dbReference>
<keyword evidence="3" id="KW-1185">Reference proteome</keyword>
<evidence type="ECO:0000256" key="1">
    <source>
        <dbReference type="SAM" id="MobiDB-lite"/>
    </source>
</evidence>
<feature type="region of interest" description="Disordered" evidence="1">
    <location>
        <begin position="1"/>
        <end position="59"/>
    </location>
</feature>
<name>A0A0E0QXE6_ORYRU</name>
<dbReference type="AlphaFoldDB" id="A0A0E0QXE6"/>
<reference evidence="2" key="2">
    <citation type="submission" date="2015-06" db="UniProtKB">
        <authorList>
            <consortium name="EnsemblPlants"/>
        </authorList>
    </citation>
    <scope>IDENTIFICATION</scope>
</reference>
<feature type="region of interest" description="Disordered" evidence="1">
    <location>
        <begin position="76"/>
        <end position="117"/>
    </location>
</feature>